<name>A0AAV2E7H2_9ROSI</name>
<organism evidence="1 2">
    <name type="scientific">Linum trigynum</name>
    <dbReference type="NCBI Taxonomy" id="586398"/>
    <lineage>
        <taxon>Eukaryota</taxon>
        <taxon>Viridiplantae</taxon>
        <taxon>Streptophyta</taxon>
        <taxon>Embryophyta</taxon>
        <taxon>Tracheophyta</taxon>
        <taxon>Spermatophyta</taxon>
        <taxon>Magnoliopsida</taxon>
        <taxon>eudicotyledons</taxon>
        <taxon>Gunneridae</taxon>
        <taxon>Pentapetalae</taxon>
        <taxon>rosids</taxon>
        <taxon>fabids</taxon>
        <taxon>Malpighiales</taxon>
        <taxon>Linaceae</taxon>
        <taxon>Linum</taxon>
    </lineage>
</organism>
<sequence>MEPISLNRQGKSLPLSGSSQSVKKATKLIASIIFFFVFFHHSDCVFPLDFWSDRNGEKKKVADFKSEMEVREKVLEEATEEEVIAVGEVGGCDEEKHIDGDLFVEVGQGEGKNGLLSGEELQRKCVDFIRKTEVWIKFQAQQQQLIIVQ</sequence>
<dbReference type="Proteomes" id="UP001497516">
    <property type="component" value="Chromosome 4"/>
</dbReference>
<gene>
    <name evidence="1" type="ORF">LTRI10_LOCUS23255</name>
</gene>
<dbReference type="AlphaFoldDB" id="A0AAV2E7H2"/>
<protein>
    <submittedName>
        <fullName evidence="1">Uncharacterized protein</fullName>
    </submittedName>
</protein>
<accession>A0AAV2E7H2</accession>
<keyword evidence="2" id="KW-1185">Reference proteome</keyword>
<reference evidence="1 2" key="1">
    <citation type="submission" date="2024-04" db="EMBL/GenBank/DDBJ databases">
        <authorList>
            <person name="Fracassetti M."/>
        </authorList>
    </citation>
    <scope>NUCLEOTIDE SEQUENCE [LARGE SCALE GENOMIC DNA]</scope>
</reference>
<evidence type="ECO:0000313" key="1">
    <source>
        <dbReference type="EMBL" id="CAL1381903.1"/>
    </source>
</evidence>
<dbReference type="EMBL" id="OZ034817">
    <property type="protein sequence ID" value="CAL1381903.1"/>
    <property type="molecule type" value="Genomic_DNA"/>
</dbReference>
<proteinExistence type="predicted"/>
<evidence type="ECO:0000313" key="2">
    <source>
        <dbReference type="Proteomes" id="UP001497516"/>
    </source>
</evidence>